<protein>
    <recommendedName>
        <fullName evidence="4">DUF4878 domain-containing protein</fullName>
    </recommendedName>
</protein>
<comment type="caution">
    <text evidence="2">The sequence shown here is derived from an EMBL/GenBank/DDBJ whole genome shotgun (WGS) entry which is preliminary data.</text>
</comment>
<proteinExistence type="predicted"/>
<organism evidence="2 3">
    <name type="scientific">Arthrobacter glacialis</name>
    <dbReference type="NCBI Taxonomy" id="1664"/>
    <lineage>
        <taxon>Bacteria</taxon>
        <taxon>Bacillati</taxon>
        <taxon>Actinomycetota</taxon>
        <taxon>Actinomycetes</taxon>
        <taxon>Micrococcales</taxon>
        <taxon>Micrococcaceae</taxon>
        <taxon>Arthrobacter</taxon>
    </lineage>
</organism>
<evidence type="ECO:0008006" key="4">
    <source>
        <dbReference type="Google" id="ProtNLM"/>
    </source>
</evidence>
<reference evidence="2 3" key="1">
    <citation type="submission" date="2018-01" db="EMBL/GenBank/DDBJ databases">
        <title>Arthrobacter sp. nov., from glaciers in China.</title>
        <authorList>
            <person name="Liu Q."/>
            <person name="Xin Y.-H."/>
        </authorList>
    </citation>
    <scope>NUCLEOTIDE SEQUENCE [LARGE SCALE GENOMIC DNA]</scope>
    <source>
        <strain evidence="2 3">HLT2-12-2</strain>
    </source>
</reference>
<evidence type="ECO:0000313" key="3">
    <source>
        <dbReference type="Proteomes" id="UP000237061"/>
    </source>
</evidence>
<dbReference type="RefSeq" id="WP_103463733.1">
    <property type="nucleotide sequence ID" value="NZ_PPXB01000001.1"/>
</dbReference>
<dbReference type="EMBL" id="PPXC01000001">
    <property type="protein sequence ID" value="POH75072.1"/>
    <property type="molecule type" value="Genomic_DNA"/>
</dbReference>
<name>A0A2S4A1L6_ARTGL</name>
<dbReference type="OrthoDB" id="3818356at2"/>
<gene>
    <name evidence="2" type="ORF">CVS27_00195</name>
</gene>
<evidence type="ECO:0000256" key="1">
    <source>
        <dbReference type="SAM" id="Phobius"/>
    </source>
</evidence>
<keyword evidence="3" id="KW-1185">Reference proteome</keyword>
<keyword evidence="1" id="KW-0472">Membrane</keyword>
<keyword evidence="1" id="KW-1133">Transmembrane helix</keyword>
<keyword evidence="1" id="KW-0812">Transmembrane</keyword>
<accession>A0A2S4A1L6</accession>
<dbReference type="Proteomes" id="UP000237061">
    <property type="component" value="Unassembled WGS sequence"/>
</dbReference>
<dbReference type="AlphaFoldDB" id="A0A2S4A1L6"/>
<sequence>MKDGTKLIKIAAAWLLMLMLAIAASIVTISIVNSREFGPEKTVAHYLDALKDGDGAKALGLLQAKVPSADAAALDGEALAKSQAGLKSVSIGEAVPGPDNQKIVTVNYTLGNSPFRTDFTLTQGPKHWLFFDSWTMLPGTLPTIDVSVVNANQASINGAAANMPDGKNSFAVFYPGSYELEYRSALFAAAPVTRKVSGPGQEIPAVGLSTGPTTDLLAQVDGTIRKYLDACAKQAVLMPTGCPMTAATNNRVVSAVEWSILEYPAITISPYGGQWIMAPLNVKAQVEYTEQDLFSGLVAPAKVADDFAFAAKLSISGTTVTVTPQLSD</sequence>
<feature type="transmembrane region" description="Helical" evidence="1">
    <location>
        <begin position="12"/>
        <end position="32"/>
    </location>
</feature>
<evidence type="ECO:0000313" key="2">
    <source>
        <dbReference type="EMBL" id="POH75072.1"/>
    </source>
</evidence>